<protein>
    <submittedName>
        <fullName evidence="2">Uncharacterized protein</fullName>
    </submittedName>
</protein>
<proteinExistence type="predicted"/>
<sequence length="134" mass="15177">MSKVLLSEQLGAMARVDELRQHQNEVDEYLSLPQRRAEVAARIREYYQNNGVQFTDAQIDQGVREFFAGRLVFEAPPLGPLTRLWSKVLLNRSKGIRLLQYLAIAALAVQCTRVVLQDSQHKQATQSVSEAVKP</sequence>
<evidence type="ECO:0000313" key="2">
    <source>
        <dbReference type="EMBL" id="MBC2408035.1"/>
    </source>
</evidence>
<name>A0A7X1AP95_9PSED</name>
<dbReference type="Proteomes" id="UP000534677">
    <property type="component" value="Unassembled WGS sequence"/>
</dbReference>
<organism evidence="2 3">
    <name type="scientific">Pseudomonas cremoris</name>
    <dbReference type="NCBI Taxonomy" id="2724178"/>
    <lineage>
        <taxon>Bacteria</taxon>
        <taxon>Pseudomonadati</taxon>
        <taxon>Pseudomonadota</taxon>
        <taxon>Gammaproteobacteria</taxon>
        <taxon>Pseudomonadales</taxon>
        <taxon>Pseudomonadaceae</taxon>
        <taxon>Pseudomonas</taxon>
    </lineage>
</organism>
<reference evidence="3 4" key="1">
    <citation type="submission" date="2020-04" db="EMBL/GenBank/DDBJ databases">
        <title>Pseudomonas crami sp. nov., a novel proteolytic bacterial species isolated from cream.</title>
        <authorList>
            <person name="Hofmann K."/>
            <person name="Woller A."/>
            <person name="Huptas C."/>
            <person name="Wenning M."/>
            <person name="Scherer S."/>
            <person name="Doll E.V."/>
        </authorList>
    </citation>
    <scope>NUCLEOTIDE SEQUENCE [LARGE SCALE GENOMIC DNA]</scope>
    <source>
        <strain evidence="1 4">WS 5096</strain>
        <strain evidence="2 3">WS 5106</strain>
    </source>
</reference>
<dbReference type="AlphaFoldDB" id="A0A7X1AP95"/>
<evidence type="ECO:0000313" key="1">
    <source>
        <dbReference type="EMBL" id="MBC2380807.1"/>
    </source>
</evidence>
<comment type="caution">
    <text evidence="2">The sequence shown here is derived from an EMBL/GenBank/DDBJ whole genome shotgun (WGS) entry which is preliminary data.</text>
</comment>
<dbReference type="EMBL" id="JAAXCZ010000003">
    <property type="protein sequence ID" value="MBC2380807.1"/>
    <property type="molecule type" value="Genomic_DNA"/>
</dbReference>
<evidence type="ECO:0000313" key="3">
    <source>
        <dbReference type="Proteomes" id="UP000520513"/>
    </source>
</evidence>
<dbReference type="Proteomes" id="UP000520513">
    <property type="component" value="Unassembled WGS sequence"/>
</dbReference>
<evidence type="ECO:0000313" key="4">
    <source>
        <dbReference type="Proteomes" id="UP000534677"/>
    </source>
</evidence>
<dbReference type="Pfam" id="PF19911">
    <property type="entry name" value="DUF6384"/>
    <property type="match status" value="1"/>
</dbReference>
<gene>
    <name evidence="1" type="ORF">HF209_07610</name>
    <name evidence="2" type="ORF">HF257_18660</name>
</gene>
<dbReference type="EMBL" id="JAAXCY010000007">
    <property type="protein sequence ID" value="MBC2408035.1"/>
    <property type="molecule type" value="Genomic_DNA"/>
</dbReference>
<dbReference type="RefSeq" id="WP_185705832.1">
    <property type="nucleotide sequence ID" value="NZ_JAAXCY010000007.1"/>
</dbReference>
<dbReference type="InterPro" id="IPR045964">
    <property type="entry name" value="DUF6384"/>
</dbReference>
<accession>A0A7X1AP95</accession>
<keyword evidence="4" id="KW-1185">Reference proteome</keyword>